<keyword evidence="1" id="KW-0175">Coiled coil</keyword>
<dbReference type="Pfam" id="PF08795">
    <property type="entry name" value="DUF1796"/>
    <property type="match status" value="1"/>
</dbReference>
<evidence type="ECO:0000313" key="3">
    <source>
        <dbReference type="Proteomes" id="UP001242021"/>
    </source>
</evidence>
<dbReference type="RefSeq" id="WP_284602747.1">
    <property type="nucleotide sequence ID" value="NZ_CP098752.1"/>
</dbReference>
<sequence length="298" mass="35873">MKIMQQINKIVWWIPFKNIRNLVRELLFMLINMNNIIINIDNKIKDIDNKIKDIDNKIKDIDNKIDSKKIYKLNIKSYEYEFIFSIGNNCNTAIMLKNANLRKLSSPLDWVNGGDIYYRLDLISSSFSSFFDNKHIRFHHKEDGDDGSVFVYSNEKFNLCFPHEFKSDKVSNKEFLEIENKYNRRIDKVNYYIKNPKNRVLMVYIENDVRWITNTNILDINKISCYIDKIRYVYCNNNIDLLYIQHYPFKQNNKMMFNLINNKIHLYTIDNRVVDEKISPWMGNINNINKILNIYKIL</sequence>
<proteinExistence type="predicted"/>
<dbReference type="EMBL" id="CP098754">
    <property type="protein sequence ID" value="WIH94786.1"/>
    <property type="molecule type" value="Genomic_DNA"/>
</dbReference>
<accession>A0AAJ6GD97</accession>
<reference evidence="2" key="1">
    <citation type="submission" date="2022-06" db="EMBL/GenBank/DDBJ databases">
        <title>Brachyspira pilosicoli from pigs in Switzerland.</title>
        <authorList>
            <person name="Schmitt S."/>
            <person name="Arnold M."/>
            <person name="Rossano A."/>
            <person name="Perreten V."/>
        </authorList>
    </citation>
    <scope>NUCLEOTIDE SEQUENCE</scope>
    <source>
        <strain evidence="2">MEI4028</strain>
    </source>
</reference>
<feature type="coiled-coil region" evidence="1">
    <location>
        <begin position="37"/>
        <end position="64"/>
    </location>
</feature>
<dbReference type="InterPro" id="IPR014903">
    <property type="entry name" value="DUF1796"/>
</dbReference>
<protein>
    <submittedName>
        <fullName evidence="2">Papain-like cysteine peptidase</fullName>
    </submittedName>
</protein>
<dbReference type="AlphaFoldDB" id="A0AAJ6GD97"/>
<evidence type="ECO:0000313" key="2">
    <source>
        <dbReference type="EMBL" id="WIH94786.1"/>
    </source>
</evidence>
<gene>
    <name evidence="2" type="ORF">NEH99_10885</name>
</gene>
<dbReference type="Proteomes" id="UP001242021">
    <property type="component" value="Chromosome"/>
</dbReference>
<evidence type="ECO:0000256" key="1">
    <source>
        <dbReference type="SAM" id="Coils"/>
    </source>
</evidence>
<name>A0AAJ6GD97_BRAPL</name>
<organism evidence="2 3">
    <name type="scientific">Brachyspira pilosicoli</name>
    <name type="common">Serpulina pilosicoli</name>
    <dbReference type="NCBI Taxonomy" id="52584"/>
    <lineage>
        <taxon>Bacteria</taxon>
        <taxon>Pseudomonadati</taxon>
        <taxon>Spirochaetota</taxon>
        <taxon>Spirochaetia</taxon>
        <taxon>Brachyspirales</taxon>
        <taxon>Brachyspiraceae</taxon>
        <taxon>Brachyspira</taxon>
    </lineage>
</organism>